<accession>A0A8T0D187</accession>
<comment type="caution">
    <text evidence="2">The sequence shown here is derived from an EMBL/GenBank/DDBJ whole genome shotgun (WGS) entry which is preliminary data.</text>
</comment>
<proteinExistence type="predicted"/>
<feature type="compositionally biased region" description="Basic and acidic residues" evidence="1">
    <location>
        <begin position="57"/>
        <end position="66"/>
    </location>
</feature>
<dbReference type="AlphaFoldDB" id="A0A8T0D187"/>
<protein>
    <submittedName>
        <fullName evidence="2">Uncharacterized protein</fullName>
    </submittedName>
</protein>
<organism evidence="2 3">
    <name type="scientific">Paragonimus westermani</name>
    <dbReference type="NCBI Taxonomy" id="34504"/>
    <lineage>
        <taxon>Eukaryota</taxon>
        <taxon>Metazoa</taxon>
        <taxon>Spiralia</taxon>
        <taxon>Lophotrochozoa</taxon>
        <taxon>Platyhelminthes</taxon>
        <taxon>Trematoda</taxon>
        <taxon>Digenea</taxon>
        <taxon>Plagiorchiida</taxon>
        <taxon>Troglotremata</taxon>
        <taxon>Troglotrematidae</taxon>
        <taxon>Paragonimus</taxon>
    </lineage>
</organism>
<evidence type="ECO:0000256" key="1">
    <source>
        <dbReference type="SAM" id="MobiDB-lite"/>
    </source>
</evidence>
<feature type="compositionally biased region" description="Acidic residues" evidence="1">
    <location>
        <begin position="67"/>
        <end position="84"/>
    </location>
</feature>
<name>A0A8T0D187_9TREM</name>
<feature type="region of interest" description="Disordered" evidence="1">
    <location>
        <begin position="1"/>
        <end position="95"/>
    </location>
</feature>
<dbReference type="Proteomes" id="UP000699462">
    <property type="component" value="Unassembled WGS sequence"/>
</dbReference>
<keyword evidence="3" id="KW-1185">Reference proteome</keyword>
<reference evidence="2 3" key="1">
    <citation type="submission" date="2019-07" db="EMBL/GenBank/DDBJ databases">
        <title>Annotation for the trematode Paragonimus westermani.</title>
        <authorList>
            <person name="Choi Y.-J."/>
        </authorList>
    </citation>
    <scope>NUCLEOTIDE SEQUENCE [LARGE SCALE GENOMIC DNA]</scope>
    <source>
        <strain evidence="2">180907_Pwestermani</strain>
    </source>
</reference>
<dbReference type="EMBL" id="JTDF01021905">
    <property type="protein sequence ID" value="KAF8561226.1"/>
    <property type="molecule type" value="Genomic_DNA"/>
</dbReference>
<evidence type="ECO:0000313" key="2">
    <source>
        <dbReference type="EMBL" id="KAF8561226.1"/>
    </source>
</evidence>
<sequence length="95" mass="10211">MAPVSRVEPFLLREETDASPHCSGRCFNDDGAVDRDDDSGENGGVNDNNGEYDDEVEKGVNGKVDGDGGDDDDEEEEEDDDVAGTDDQSPTRNNT</sequence>
<evidence type="ECO:0000313" key="3">
    <source>
        <dbReference type="Proteomes" id="UP000699462"/>
    </source>
</evidence>
<gene>
    <name evidence="2" type="ORF">P879_06006</name>
</gene>